<keyword evidence="3" id="KW-0731">Sigma factor</keyword>
<dbReference type="PANTHER" id="PTHR43133:SF8">
    <property type="entry name" value="RNA POLYMERASE SIGMA FACTOR HI_1459-RELATED"/>
    <property type="match status" value="1"/>
</dbReference>
<dbReference type="InterPro" id="IPR013324">
    <property type="entry name" value="RNA_pol_sigma_r3/r4-like"/>
</dbReference>
<dbReference type="InterPro" id="IPR036388">
    <property type="entry name" value="WH-like_DNA-bd_sf"/>
</dbReference>
<dbReference type="InterPro" id="IPR013325">
    <property type="entry name" value="RNA_pol_sigma_r2"/>
</dbReference>
<organism evidence="8 9">
    <name type="scientific">Neobacillus niacini</name>
    <dbReference type="NCBI Taxonomy" id="86668"/>
    <lineage>
        <taxon>Bacteria</taxon>
        <taxon>Bacillati</taxon>
        <taxon>Bacillota</taxon>
        <taxon>Bacilli</taxon>
        <taxon>Bacillales</taxon>
        <taxon>Bacillaceae</taxon>
        <taxon>Neobacillus</taxon>
    </lineage>
</organism>
<dbReference type="GO" id="GO:0003677">
    <property type="term" value="F:DNA binding"/>
    <property type="evidence" value="ECO:0007669"/>
    <property type="project" value="UniProtKB-KW"/>
</dbReference>
<gene>
    <name evidence="8" type="ORF">F4694_003405</name>
</gene>
<evidence type="ECO:0000256" key="1">
    <source>
        <dbReference type="ARBA" id="ARBA00010641"/>
    </source>
</evidence>
<dbReference type="SUPFAM" id="SSF88946">
    <property type="entry name" value="Sigma2 domain of RNA polymerase sigma factors"/>
    <property type="match status" value="1"/>
</dbReference>
<dbReference type="InterPro" id="IPR007627">
    <property type="entry name" value="RNA_pol_sigma70_r2"/>
</dbReference>
<evidence type="ECO:0000256" key="2">
    <source>
        <dbReference type="ARBA" id="ARBA00023015"/>
    </source>
</evidence>
<proteinExistence type="inferred from homology"/>
<dbReference type="InterPro" id="IPR014284">
    <property type="entry name" value="RNA_pol_sigma-70_dom"/>
</dbReference>
<dbReference type="Pfam" id="PF04542">
    <property type="entry name" value="Sigma70_r2"/>
    <property type="match status" value="1"/>
</dbReference>
<dbReference type="SUPFAM" id="SSF88659">
    <property type="entry name" value="Sigma3 and sigma4 domains of RNA polymerase sigma factors"/>
    <property type="match status" value="1"/>
</dbReference>
<keyword evidence="5" id="KW-0804">Transcription</keyword>
<evidence type="ECO:0000256" key="4">
    <source>
        <dbReference type="ARBA" id="ARBA00023125"/>
    </source>
</evidence>
<sequence>MTNKLSLHNTEVLQEETRTEEALWREYYPKLHQYCHFLTQNKWDADDIAQEVYLKTMKYYTNQQSFTSALLNKIAYHHWIDQVRKRKKETIELADEIGNLKEENQAIDLMYSVELLIKHFTPKQAIIFMLKEAFQYQSKEIAAILRTTEEAVKSNLYRAKKRLEKISEDEKTFPMELYWDEEERELVADLFYQALKIQDPSILIQSIPLIKSVDDTPQMVTRKIRPFNTPSSTLCMAA</sequence>
<dbReference type="Pfam" id="PF08281">
    <property type="entry name" value="Sigma70_r4_2"/>
    <property type="match status" value="1"/>
</dbReference>
<dbReference type="EMBL" id="JACCBX010000007">
    <property type="protein sequence ID" value="NYE06625.1"/>
    <property type="molecule type" value="Genomic_DNA"/>
</dbReference>
<dbReference type="NCBIfam" id="TIGR02937">
    <property type="entry name" value="sigma70-ECF"/>
    <property type="match status" value="1"/>
</dbReference>
<comment type="caution">
    <text evidence="8">The sequence shown here is derived from an EMBL/GenBank/DDBJ whole genome shotgun (WGS) entry which is preliminary data.</text>
</comment>
<dbReference type="Gene3D" id="1.10.10.10">
    <property type="entry name" value="Winged helix-like DNA-binding domain superfamily/Winged helix DNA-binding domain"/>
    <property type="match status" value="1"/>
</dbReference>
<protein>
    <submittedName>
        <fullName evidence="8">RNA polymerase sigma-70 factor (ECF subfamily)</fullName>
    </submittedName>
</protein>
<accession>A0A852TF10</accession>
<dbReference type="GO" id="GO:0006352">
    <property type="term" value="P:DNA-templated transcription initiation"/>
    <property type="evidence" value="ECO:0007669"/>
    <property type="project" value="InterPro"/>
</dbReference>
<dbReference type="Proteomes" id="UP000548423">
    <property type="component" value="Unassembled WGS sequence"/>
</dbReference>
<evidence type="ECO:0000259" key="6">
    <source>
        <dbReference type="Pfam" id="PF04542"/>
    </source>
</evidence>
<dbReference type="GO" id="GO:0016987">
    <property type="term" value="F:sigma factor activity"/>
    <property type="evidence" value="ECO:0007669"/>
    <property type="project" value="UniProtKB-KW"/>
</dbReference>
<dbReference type="PANTHER" id="PTHR43133">
    <property type="entry name" value="RNA POLYMERASE ECF-TYPE SIGMA FACTO"/>
    <property type="match status" value="1"/>
</dbReference>
<dbReference type="Gene3D" id="1.10.1740.10">
    <property type="match status" value="1"/>
</dbReference>
<dbReference type="InterPro" id="IPR013249">
    <property type="entry name" value="RNA_pol_sigma70_r4_t2"/>
</dbReference>
<feature type="domain" description="RNA polymerase sigma factor 70 region 4 type 2" evidence="7">
    <location>
        <begin position="114"/>
        <end position="163"/>
    </location>
</feature>
<evidence type="ECO:0000256" key="5">
    <source>
        <dbReference type="ARBA" id="ARBA00023163"/>
    </source>
</evidence>
<evidence type="ECO:0000259" key="7">
    <source>
        <dbReference type="Pfam" id="PF08281"/>
    </source>
</evidence>
<keyword evidence="4" id="KW-0238">DNA-binding</keyword>
<name>A0A852TF10_9BACI</name>
<evidence type="ECO:0000313" key="9">
    <source>
        <dbReference type="Proteomes" id="UP000548423"/>
    </source>
</evidence>
<comment type="similarity">
    <text evidence="1">Belongs to the sigma-70 factor family. ECF subfamily.</text>
</comment>
<evidence type="ECO:0000256" key="3">
    <source>
        <dbReference type="ARBA" id="ARBA00023082"/>
    </source>
</evidence>
<dbReference type="InterPro" id="IPR039425">
    <property type="entry name" value="RNA_pol_sigma-70-like"/>
</dbReference>
<evidence type="ECO:0000313" key="8">
    <source>
        <dbReference type="EMBL" id="NYE06625.1"/>
    </source>
</evidence>
<reference evidence="9" key="2">
    <citation type="submission" date="2020-08" db="EMBL/GenBank/DDBJ databases">
        <title>The Agave Microbiome: Exploring the role of microbial communities in plant adaptations to desert environments.</title>
        <authorList>
            <person name="Partida-Martinez L.P."/>
        </authorList>
    </citation>
    <scope>NUCLEOTIDE SEQUENCE [LARGE SCALE GENOMIC DNA]</scope>
    <source>
        <strain evidence="9">AT2.8</strain>
    </source>
</reference>
<dbReference type="AlphaFoldDB" id="A0A852TF10"/>
<reference evidence="9" key="1">
    <citation type="submission" date="2020-07" db="EMBL/GenBank/DDBJ databases">
        <authorList>
            <person name="Partida-Martinez L."/>
            <person name="Huntemann M."/>
            <person name="Clum A."/>
            <person name="Wang J."/>
            <person name="Palaniappan K."/>
            <person name="Ritter S."/>
            <person name="Chen I.-M."/>
            <person name="Stamatis D."/>
            <person name="Reddy T."/>
            <person name="O'Malley R."/>
            <person name="Daum C."/>
            <person name="Shapiro N."/>
            <person name="Ivanova N."/>
            <person name="Kyrpides N."/>
            <person name="Woyke T."/>
        </authorList>
    </citation>
    <scope>NUCLEOTIDE SEQUENCE [LARGE SCALE GENOMIC DNA]</scope>
    <source>
        <strain evidence="9">AT2.8</strain>
    </source>
</reference>
<keyword evidence="2" id="KW-0805">Transcription regulation</keyword>
<feature type="domain" description="RNA polymerase sigma-70 region 2" evidence="6">
    <location>
        <begin position="23"/>
        <end position="88"/>
    </location>
</feature>